<keyword evidence="2" id="KW-1185">Reference proteome</keyword>
<sequence>MYKDFEKEVIFLKRKWKYDSNTNEEEISKYLEGVYSFGQFTLSNLKVKYAGSEPISLGTVMIPFTYKSQYTTVSSNNISKTSVKAKEYLTHLAQEFHNLAEIVKIDDSTALSHDNALGQTKTTVKNPLWDGLELPTSSSSYYTTFKWKDYNESLKKMTINNQNNILQFNFGISDTVSRTTKSYYMISNTTTYKQLRVNLGFFRYYFGFTGALFYCNF</sequence>
<evidence type="ECO:0000313" key="2">
    <source>
        <dbReference type="Proteomes" id="UP000231823"/>
    </source>
</evidence>
<dbReference type="AlphaFoldDB" id="A0A2K8SEU4"/>
<evidence type="ECO:0000313" key="1">
    <source>
        <dbReference type="EMBL" id="AUB31778.1"/>
    </source>
</evidence>
<reference evidence="1 2" key="1">
    <citation type="submission" date="2017-12" db="EMBL/GenBank/DDBJ databases">
        <title>Complete genome sequence of Spiroplasma floricola 23-6 (ATCC 29989).</title>
        <authorList>
            <person name="Tsai Y.-M."/>
            <person name="Wu P.-S."/>
            <person name="Lo W.-S."/>
            <person name="Kuo C.-H."/>
        </authorList>
    </citation>
    <scope>NUCLEOTIDE SEQUENCE [LARGE SCALE GENOMIC DNA]</scope>
    <source>
        <strain evidence="1 2">23-6</strain>
    </source>
</reference>
<gene>
    <name evidence="1" type="ORF">SFLOR_v1c07300</name>
</gene>
<proteinExistence type="predicted"/>
<accession>A0A2K8SEU4</accession>
<dbReference type="Proteomes" id="UP000231823">
    <property type="component" value="Chromosome"/>
</dbReference>
<name>A0A2K8SEU4_9MOLU</name>
<organism evidence="1 2">
    <name type="scientific">Spiroplasma floricola 23-6</name>
    <dbReference type="NCBI Taxonomy" id="1336749"/>
    <lineage>
        <taxon>Bacteria</taxon>
        <taxon>Bacillati</taxon>
        <taxon>Mycoplasmatota</taxon>
        <taxon>Mollicutes</taxon>
        <taxon>Entomoplasmatales</taxon>
        <taxon>Spiroplasmataceae</taxon>
        <taxon>Spiroplasma</taxon>
    </lineage>
</organism>
<dbReference type="KEGG" id="sfz:SFLOR_v1c07300"/>
<protein>
    <submittedName>
        <fullName evidence="1">Uncharacterized protein</fullName>
    </submittedName>
</protein>
<dbReference type="EMBL" id="CP025057">
    <property type="protein sequence ID" value="AUB31778.1"/>
    <property type="molecule type" value="Genomic_DNA"/>
</dbReference>